<reference evidence="1" key="1">
    <citation type="submission" date="2021-05" db="EMBL/GenBank/DDBJ databases">
        <authorList>
            <person name="Pan Q."/>
            <person name="Jouanno E."/>
            <person name="Zahm M."/>
            <person name="Klopp C."/>
            <person name="Cabau C."/>
            <person name="Louis A."/>
            <person name="Berthelot C."/>
            <person name="Parey E."/>
            <person name="Roest Crollius H."/>
            <person name="Montfort J."/>
            <person name="Robinson-Rechavi M."/>
            <person name="Bouchez O."/>
            <person name="Lampietro C."/>
            <person name="Lopez Roques C."/>
            <person name="Donnadieu C."/>
            <person name="Postlethwait J."/>
            <person name="Bobe J."/>
            <person name="Dillon D."/>
            <person name="Chandos A."/>
            <person name="von Hippel F."/>
            <person name="Guiguen Y."/>
        </authorList>
    </citation>
    <scope>NUCLEOTIDE SEQUENCE</scope>
    <source>
        <strain evidence="1">YG-Jan2019</strain>
    </source>
</reference>
<dbReference type="Proteomes" id="UP001157502">
    <property type="component" value="Chromosome 15"/>
</dbReference>
<dbReference type="EMBL" id="CM055742">
    <property type="protein sequence ID" value="KAJ8000522.1"/>
    <property type="molecule type" value="Genomic_DNA"/>
</dbReference>
<comment type="caution">
    <text evidence="1">The sequence shown here is derived from an EMBL/GenBank/DDBJ whole genome shotgun (WGS) entry which is preliminary data.</text>
</comment>
<accession>A0ACC2GAF0</accession>
<evidence type="ECO:0000313" key="2">
    <source>
        <dbReference type="Proteomes" id="UP001157502"/>
    </source>
</evidence>
<organism evidence="1 2">
    <name type="scientific">Dallia pectoralis</name>
    <name type="common">Alaska blackfish</name>
    <dbReference type="NCBI Taxonomy" id="75939"/>
    <lineage>
        <taxon>Eukaryota</taxon>
        <taxon>Metazoa</taxon>
        <taxon>Chordata</taxon>
        <taxon>Craniata</taxon>
        <taxon>Vertebrata</taxon>
        <taxon>Euteleostomi</taxon>
        <taxon>Actinopterygii</taxon>
        <taxon>Neopterygii</taxon>
        <taxon>Teleostei</taxon>
        <taxon>Protacanthopterygii</taxon>
        <taxon>Esociformes</taxon>
        <taxon>Umbridae</taxon>
        <taxon>Dallia</taxon>
    </lineage>
</organism>
<evidence type="ECO:0000313" key="1">
    <source>
        <dbReference type="EMBL" id="KAJ8000522.1"/>
    </source>
</evidence>
<name>A0ACC2GAF0_DALPE</name>
<protein>
    <submittedName>
        <fullName evidence="1">Uncharacterized protein</fullName>
    </submittedName>
</protein>
<sequence length="273" mass="30289">MGNVSMLVVCVAVIFSLVSVSQTAPVSHTCEELLKPLEMKTTDPLLGTFSLVGISNNRPGSKLLCEVFLINMRWDVVSLGTSDTLKSTISLKFPDSNTLPGQGKKLITFPVALSENCHPSVSNMTLEDNKLSWIFGVPSTAVFLPTCPDCLLTQTTSSINGNTYTSLELYSKRRELTTDELLQFKTQIDCLKMPTAYFTKTTSELCSDYEGQSPLNFAKEILDFMEHDVVNVFLRMSDFLIETGERLGVIRPGEVRIVVLNLVALITYIIFHK</sequence>
<keyword evidence="2" id="KW-1185">Reference proteome</keyword>
<gene>
    <name evidence="1" type="ORF">DPEC_G00180990</name>
</gene>
<proteinExistence type="predicted"/>